<organism evidence="2">
    <name type="scientific">uncultured Anaerotruncus sp</name>
    <dbReference type="NCBI Taxonomy" id="905011"/>
    <lineage>
        <taxon>Bacteria</taxon>
        <taxon>Bacillati</taxon>
        <taxon>Bacillota</taxon>
        <taxon>Clostridia</taxon>
        <taxon>Eubacteriales</taxon>
        <taxon>Oscillospiraceae</taxon>
        <taxon>Anaerotruncus</taxon>
        <taxon>environmental samples</taxon>
    </lineage>
</organism>
<sequence>MQIPLYLFAASSRHRIDIGGSISYPPAEPHSAHRLCQSLCYFLFTFFVLRPKRSGSSAEYRAAASYCAFLFVLYFGIFKLGQALLIGLLHYFRVGQLRLFYSHFAKQVAGKGRVEHQQWSHQIGTVKAAAAHPF</sequence>
<keyword evidence="1" id="KW-0472">Membrane</keyword>
<proteinExistence type="predicted"/>
<gene>
    <name evidence="2" type="ORF">SAMEA3545359_01488</name>
</gene>
<evidence type="ECO:0000256" key="1">
    <source>
        <dbReference type="SAM" id="Phobius"/>
    </source>
</evidence>
<name>A0A1C6IJ98_9FIRM</name>
<protein>
    <submittedName>
        <fullName evidence="2">Uncharacterized protein</fullName>
    </submittedName>
</protein>
<dbReference type="AlphaFoldDB" id="A0A1C6IJ98"/>
<reference evidence="2" key="1">
    <citation type="submission" date="2015-09" db="EMBL/GenBank/DDBJ databases">
        <authorList>
            <consortium name="Pathogen Informatics"/>
        </authorList>
    </citation>
    <scope>NUCLEOTIDE SEQUENCE</scope>
    <source>
        <strain evidence="2">2789STDY5834896</strain>
    </source>
</reference>
<feature type="transmembrane region" description="Helical" evidence="1">
    <location>
        <begin position="69"/>
        <end position="92"/>
    </location>
</feature>
<keyword evidence="1" id="KW-1133">Transmembrane helix</keyword>
<accession>A0A1C6IJ98</accession>
<keyword evidence="1" id="KW-0812">Transmembrane</keyword>
<evidence type="ECO:0000313" key="2">
    <source>
        <dbReference type="EMBL" id="SCJ69979.1"/>
    </source>
</evidence>
<dbReference type="EMBL" id="FMHG01000001">
    <property type="protein sequence ID" value="SCJ69979.1"/>
    <property type="molecule type" value="Genomic_DNA"/>
</dbReference>